<dbReference type="EMBL" id="ASDZ01000017">
    <property type="protein sequence ID" value="EOK14001.1"/>
    <property type="molecule type" value="Genomic_DNA"/>
</dbReference>
<proteinExistence type="predicted"/>
<feature type="transmembrane region" description="Helical" evidence="1">
    <location>
        <begin position="41"/>
        <end position="61"/>
    </location>
</feature>
<feature type="transmembrane region" description="Helical" evidence="1">
    <location>
        <begin position="188"/>
        <end position="209"/>
    </location>
</feature>
<feature type="transmembrane region" description="Helical" evidence="1">
    <location>
        <begin position="143"/>
        <end position="161"/>
    </location>
</feature>
<evidence type="ECO:0000313" key="3">
    <source>
        <dbReference type="Proteomes" id="UP000013638"/>
    </source>
</evidence>
<feature type="transmembrane region" description="Helical" evidence="1">
    <location>
        <begin position="115"/>
        <end position="137"/>
    </location>
</feature>
<keyword evidence="1" id="KW-1133">Transmembrane helix</keyword>
<feature type="transmembrane region" description="Helical" evidence="1">
    <location>
        <begin position="81"/>
        <end position="103"/>
    </location>
</feature>
<evidence type="ECO:0000313" key="2">
    <source>
        <dbReference type="EMBL" id="EOK14001.1"/>
    </source>
</evidence>
<organism evidence="2 3">
    <name type="scientific">Enterococcus faecalis ATCC 6055</name>
    <dbReference type="NCBI Taxonomy" id="1169311"/>
    <lineage>
        <taxon>Bacteria</taxon>
        <taxon>Bacillati</taxon>
        <taxon>Bacillota</taxon>
        <taxon>Bacilli</taxon>
        <taxon>Lactobacillales</taxon>
        <taxon>Enterococcaceae</taxon>
        <taxon>Enterococcus</taxon>
    </lineage>
</organism>
<sequence length="294" mass="34377">MINMKKLFNATFEQSLNLEDDKLIKYMQKDVERPDVKEKPILLKVLAVVMIMLLYGIAALADFSTKYSDKNSFLQKGSINFLPISLFWLFLGVYVLVWIYTLLKRYDASKFFCAYVNSVNILIWLVVELNLLFVTLFLKSLTIFGVVILISIIMAIGYKIFGIKKVALENVLYVTIKRKKADRNPNKLIEFVMKYGWGIILIVIIWKAIFPNAGDTRTDIVGFIEMIGIWVILDIGFIAAEAYLFFPYLLHGYYKYKYPEEYRKWEGKTQLEWYGEKYFNKHIKGTKKEECGND</sequence>
<dbReference type="HOGENOM" id="CLU_056907_0_0_9"/>
<protein>
    <submittedName>
        <fullName evidence="2">Uncharacterized protein</fullName>
    </submittedName>
</protein>
<feature type="transmembrane region" description="Helical" evidence="1">
    <location>
        <begin position="229"/>
        <end position="250"/>
    </location>
</feature>
<comment type="caution">
    <text evidence="2">The sequence shown here is derived from an EMBL/GenBank/DDBJ whole genome shotgun (WGS) entry which is preliminary data.</text>
</comment>
<keyword evidence="1" id="KW-0812">Transmembrane</keyword>
<name>R3KKR8_ENTFL</name>
<dbReference type="PATRIC" id="fig|1169311.3.peg.1199"/>
<evidence type="ECO:0000256" key="1">
    <source>
        <dbReference type="SAM" id="Phobius"/>
    </source>
</evidence>
<keyword evidence="1" id="KW-0472">Membrane</keyword>
<dbReference type="Proteomes" id="UP000013638">
    <property type="component" value="Unassembled WGS sequence"/>
</dbReference>
<gene>
    <name evidence="2" type="ORF">WOU_01231</name>
</gene>
<reference evidence="2 3" key="1">
    <citation type="submission" date="2013-02" db="EMBL/GenBank/DDBJ databases">
        <title>The Genome Sequence of Enterococcus faecalis ATCC_6055.</title>
        <authorList>
            <consortium name="The Broad Institute Genome Sequencing Platform"/>
            <consortium name="The Broad Institute Genome Sequencing Center for Infectious Disease"/>
            <person name="Earl A.M."/>
            <person name="Gilmore M.S."/>
            <person name="Lebreton F."/>
            <person name="Walker B."/>
            <person name="Young S.K."/>
            <person name="Zeng Q."/>
            <person name="Gargeya S."/>
            <person name="Fitzgerald M."/>
            <person name="Haas B."/>
            <person name="Abouelleil A."/>
            <person name="Alvarado L."/>
            <person name="Arachchi H.M."/>
            <person name="Berlin A.M."/>
            <person name="Chapman S.B."/>
            <person name="Dewar J."/>
            <person name="Goldberg J."/>
            <person name="Griggs A."/>
            <person name="Gujja S."/>
            <person name="Hansen M."/>
            <person name="Howarth C."/>
            <person name="Imamovic A."/>
            <person name="Larimer J."/>
            <person name="McCowan C."/>
            <person name="Murphy C."/>
            <person name="Neiman D."/>
            <person name="Pearson M."/>
            <person name="Priest M."/>
            <person name="Roberts A."/>
            <person name="Saif S."/>
            <person name="Shea T."/>
            <person name="Sisk P."/>
            <person name="Sykes S."/>
            <person name="Wortman J."/>
            <person name="Nusbaum C."/>
            <person name="Birren B."/>
        </authorList>
    </citation>
    <scope>NUCLEOTIDE SEQUENCE [LARGE SCALE GENOMIC DNA]</scope>
    <source>
        <strain evidence="2 3">ATCC 6055</strain>
    </source>
</reference>
<dbReference type="AlphaFoldDB" id="R3KKR8"/>
<accession>R3KKR8</accession>